<protein>
    <submittedName>
        <fullName evidence="1">DUF2850 domain-containing protein</fullName>
    </submittedName>
</protein>
<organism evidence="1 2">
    <name type="scientific">Vibrio algarum</name>
    <dbReference type="NCBI Taxonomy" id="3020714"/>
    <lineage>
        <taxon>Bacteria</taxon>
        <taxon>Pseudomonadati</taxon>
        <taxon>Pseudomonadota</taxon>
        <taxon>Gammaproteobacteria</taxon>
        <taxon>Vibrionales</taxon>
        <taxon>Vibrionaceae</taxon>
        <taxon>Vibrio</taxon>
    </lineage>
</organism>
<proteinExistence type="predicted"/>
<dbReference type="EMBL" id="JAQLOI010000003">
    <property type="protein sequence ID" value="MDB1125540.1"/>
    <property type="molecule type" value="Genomic_DNA"/>
</dbReference>
<gene>
    <name evidence="1" type="ORF">PGX00_18495</name>
</gene>
<evidence type="ECO:0000313" key="2">
    <source>
        <dbReference type="Proteomes" id="UP001210678"/>
    </source>
</evidence>
<keyword evidence="2" id="KW-1185">Reference proteome</keyword>
<name>A0ABT4YVD6_9VIBR</name>
<dbReference type="InterPro" id="IPR021271">
    <property type="entry name" value="DUF2850"/>
</dbReference>
<evidence type="ECO:0000313" key="1">
    <source>
        <dbReference type="EMBL" id="MDB1125540.1"/>
    </source>
</evidence>
<comment type="caution">
    <text evidence="1">The sequence shown here is derived from an EMBL/GenBank/DDBJ whole genome shotgun (WGS) entry which is preliminary data.</text>
</comment>
<dbReference type="Proteomes" id="UP001210678">
    <property type="component" value="Unassembled WGS sequence"/>
</dbReference>
<accession>A0ABT4YVD6</accession>
<sequence length="119" mass="13163">MKSYREYIDPVRIYGNWSEIGAPSWSTDKFTITPEGVMSESRFISSSFDFDGAAVSFTTGGELYEYQVLGANNERLKRVAGGGHAASFIKEGFEHTLPTEDNAGAARRVSLAEHFQSKK</sequence>
<dbReference type="Pfam" id="PF11012">
    <property type="entry name" value="DUF2850"/>
    <property type="match status" value="1"/>
</dbReference>
<dbReference type="RefSeq" id="WP_272139349.1">
    <property type="nucleotide sequence ID" value="NZ_JAQLOI010000003.1"/>
</dbReference>
<reference evidence="1 2" key="1">
    <citation type="submission" date="2023-01" db="EMBL/GenBank/DDBJ databases">
        <title>Vibrio sp. KJ40-1 sp.nov, isolated from marine algae.</title>
        <authorList>
            <person name="Butt M."/>
            <person name="Kim J.M.J."/>
            <person name="Jeon C.O.C."/>
        </authorList>
    </citation>
    <scope>NUCLEOTIDE SEQUENCE [LARGE SCALE GENOMIC DNA]</scope>
    <source>
        <strain evidence="1 2">KJ40-1</strain>
    </source>
</reference>